<feature type="region of interest" description="Disordered" evidence="1">
    <location>
        <begin position="67"/>
        <end position="92"/>
    </location>
</feature>
<dbReference type="EMBL" id="OZ035836">
    <property type="protein sequence ID" value="CAL1579548.1"/>
    <property type="molecule type" value="Genomic_DNA"/>
</dbReference>
<sequence>MGREGEFVLPCWRGAKVEGVRTPHTSPLCAQSAAVLKQAKGGSCEGSCRRLQRTEAETQCEEMSSYGAEKPGFGHLYRQSQDEPRRALSKSC</sequence>
<dbReference type="Proteomes" id="UP001497482">
    <property type="component" value="Chromosome 14"/>
</dbReference>
<organism evidence="2 3">
    <name type="scientific">Knipowitschia caucasica</name>
    <name type="common">Caucasian dwarf goby</name>
    <name type="synonym">Pomatoschistus caucasicus</name>
    <dbReference type="NCBI Taxonomy" id="637954"/>
    <lineage>
        <taxon>Eukaryota</taxon>
        <taxon>Metazoa</taxon>
        <taxon>Chordata</taxon>
        <taxon>Craniata</taxon>
        <taxon>Vertebrata</taxon>
        <taxon>Euteleostomi</taxon>
        <taxon>Actinopterygii</taxon>
        <taxon>Neopterygii</taxon>
        <taxon>Teleostei</taxon>
        <taxon>Neoteleostei</taxon>
        <taxon>Acanthomorphata</taxon>
        <taxon>Gobiaria</taxon>
        <taxon>Gobiiformes</taxon>
        <taxon>Gobioidei</taxon>
        <taxon>Gobiidae</taxon>
        <taxon>Gobiinae</taxon>
        <taxon>Knipowitschia</taxon>
    </lineage>
</organism>
<keyword evidence="3" id="KW-1185">Reference proteome</keyword>
<protein>
    <submittedName>
        <fullName evidence="2">Uncharacterized protein</fullName>
    </submittedName>
</protein>
<evidence type="ECO:0000256" key="1">
    <source>
        <dbReference type="SAM" id="MobiDB-lite"/>
    </source>
</evidence>
<proteinExistence type="predicted"/>
<gene>
    <name evidence="2" type="ORF">KC01_LOCUS10578</name>
</gene>
<evidence type="ECO:0000313" key="2">
    <source>
        <dbReference type="EMBL" id="CAL1579548.1"/>
    </source>
</evidence>
<evidence type="ECO:0000313" key="3">
    <source>
        <dbReference type="Proteomes" id="UP001497482"/>
    </source>
</evidence>
<dbReference type="AlphaFoldDB" id="A0AAV2JTH1"/>
<reference evidence="2 3" key="1">
    <citation type="submission" date="2024-04" db="EMBL/GenBank/DDBJ databases">
        <authorList>
            <person name="Waldvogel A.-M."/>
            <person name="Schoenle A."/>
        </authorList>
    </citation>
    <scope>NUCLEOTIDE SEQUENCE [LARGE SCALE GENOMIC DNA]</scope>
</reference>
<name>A0AAV2JTH1_KNICA</name>
<accession>A0AAV2JTH1</accession>